<keyword evidence="4" id="KW-1185">Reference proteome</keyword>
<gene>
    <name evidence="3" type="ORF">LPJ64_002846</name>
</gene>
<feature type="compositionally biased region" description="Basic and acidic residues" evidence="2">
    <location>
        <begin position="220"/>
        <end position="230"/>
    </location>
</feature>
<name>A0A9W7XM84_9FUNG</name>
<dbReference type="EMBL" id="JANBOH010000099">
    <property type="protein sequence ID" value="KAJ1645556.1"/>
    <property type="molecule type" value="Genomic_DNA"/>
</dbReference>
<dbReference type="AlphaFoldDB" id="A0A9W7XM84"/>
<evidence type="ECO:0000313" key="3">
    <source>
        <dbReference type="EMBL" id="KAJ1645556.1"/>
    </source>
</evidence>
<reference evidence="3" key="1">
    <citation type="submission" date="2022-07" db="EMBL/GenBank/DDBJ databases">
        <title>Phylogenomic reconstructions and comparative analyses of Kickxellomycotina fungi.</title>
        <authorList>
            <person name="Reynolds N.K."/>
            <person name="Stajich J.E."/>
            <person name="Barry K."/>
            <person name="Grigoriev I.V."/>
            <person name="Crous P."/>
            <person name="Smith M.E."/>
        </authorList>
    </citation>
    <scope>NUCLEOTIDE SEQUENCE</scope>
    <source>
        <strain evidence="3">NBRC 105413</strain>
    </source>
</reference>
<dbReference type="NCBIfam" id="TIGR00231">
    <property type="entry name" value="small_GTP"/>
    <property type="match status" value="1"/>
</dbReference>
<dbReference type="PROSITE" id="PS51419">
    <property type="entry name" value="RAB"/>
    <property type="match status" value="1"/>
</dbReference>
<dbReference type="Proteomes" id="UP001145021">
    <property type="component" value="Unassembled WGS sequence"/>
</dbReference>
<dbReference type="FunFam" id="3.40.50.300:FF:001447">
    <property type="entry name" value="Ras-related protein Rab-1B"/>
    <property type="match status" value="1"/>
</dbReference>
<protein>
    <submittedName>
        <fullName evidence="3">Uncharacterized protein</fullName>
    </submittedName>
</protein>
<proteinExistence type="predicted"/>
<comment type="caution">
    <text evidence="3">The sequence shown here is derived from an EMBL/GenBank/DDBJ whole genome shotgun (WGS) entry which is preliminary data.</text>
</comment>
<dbReference type="SMART" id="SM00175">
    <property type="entry name" value="RAB"/>
    <property type="match status" value="1"/>
</dbReference>
<dbReference type="PRINTS" id="PR00449">
    <property type="entry name" value="RASTRNSFRMNG"/>
</dbReference>
<evidence type="ECO:0000256" key="1">
    <source>
        <dbReference type="ARBA" id="ARBA00022741"/>
    </source>
</evidence>
<dbReference type="CDD" id="cd00154">
    <property type="entry name" value="Rab"/>
    <property type="match status" value="1"/>
</dbReference>
<keyword evidence="1" id="KW-0547">Nucleotide-binding</keyword>
<dbReference type="InterPro" id="IPR005225">
    <property type="entry name" value="Small_GTP-bd"/>
</dbReference>
<dbReference type="GO" id="GO:0005525">
    <property type="term" value="F:GTP binding"/>
    <property type="evidence" value="ECO:0007669"/>
    <property type="project" value="InterPro"/>
</dbReference>
<dbReference type="SMART" id="SM00174">
    <property type="entry name" value="RHO"/>
    <property type="match status" value="1"/>
</dbReference>
<dbReference type="Pfam" id="PF00071">
    <property type="entry name" value="Ras"/>
    <property type="match status" value="1"/>
</dbReference>
<evidence type="ECO:0000313" key="4">
    <source>
        <dbReference type="Proteomes" id="UP001145021"/>
    </source>
</evidence>
<organism evidence="3 4">
    <name type="scientific">Coemansia asiatica</name>
    <dbReference type="NCBI Taxonomy" id="1052880"/>
    <lineage>
        <taxon>Eukaryota</taxon>
        <taxon>Fungi</taxon>
        <taxon>Fungi incertae sedis</taxon>
        <taxon>Zoopagomycota</taxon>
        <taxon>Kickxellomycotina</taxon>
        <taxon>Kickxellomycetes</taxon>
        <taxon>Kickxellales</taxon>
        <taxon>Kickxellaceae</taxon>
        <taxon>Coemansia</taxon>
    </lineage>
</organism>
<dbReference type="InterPro" id="IPR027417">
    <property type="entry name" value="P-loop_NTPase"/>
</dbReference>
<dbReference type="Gene3D" id="3.40.50.300">
    <property type="entry name" value="P-loop containing nucleotide triphosphate hydrolases"/>
    <property type="match status" value="1"/>
</dbReference>
<dbReference type="GO" id="GO:0003924">
    <property type="term" value="F:GTPase activity"/>
    <property type="evidence" value="ECO:0007669"/>
    <property type="project" value="InterPro"/>
</dbReference>
<evidence type="ECO:0000256" key="2">
    <source>
        <dbReference type="SAM" id="MobiDB-lite"/>
    </source>
</evidence>
<sequence>MSSQVKLARLMASAGRDEKARATCRSRDFSASNASKQNRMTQTLEAKVAILGKQAVGKTSLVTRYVHHTFSDRTPSTIGASFVTAKIELDGWECRLQLWDSAGQERFRAMTQMYYRGANAVVLVYDVTSEESFKDIDAWVQVLLLVGNKLDLAPERRRVDFSRARDYIKKITGDETALLEVSCREDDGVIDVFYELASRLVRRQQALNDSDDGDNGRLLGDGRARERNDRSGCPIRLGGSGSREDSLFGNCCW</sequence>
<feature type="region of interest" description="Disordered" evidence="2">
    <location>
        <begin position="211"/>
        <end position="236"/>
    </location>
</feature>
<dbReference type="InterPro" id="IPR001806">
    <property type="entry name" value="Small_GTPase"/>
</dbReference>
<accession>A0A9W7XM84</accession>
<dbReference type="PROSITE" id="PS51421">
    <property type="entry name" value="RAS"/>
    <property type="match status" value="1"/>
</dbReference>
<dbReference type="PANTHER" id="PTHR47978">
    <property type="match status" value="1"/>
</dbReference>
<dbReference type="SUPFAM" id="SSF52540">
    <property type="entry name" value="P-loop containing nucleoside triphosphate hydrolases"/>
    <property type="match status" value="1"/>
</dbReference>
<dbReference type="SMART" id="SM00173">
    <property type="entry name" value="RAS"/>
    <property type="match status" value="1"/>
</dbReference>